<feature type="transmembrane region" description="Helical" evidence="5">
    <location>
        <begin position="334"/>
        <end position="352"/>
    </location>
</feature>
<feature type="transmembrane region" description="Helical" evidence="5">
    <location>
        <begin position="162"/>
        <end position="184"/>
    </location>
</feature>
<dbReference type="HAMAP" id="MF_01350">
    <property type="entry name" value="NDH1_NuoH"/>
    <property type="match status" value="1"/>
</dbReference>
<keyword evidence="3 5" id="KW-1133">Transmembrane helix</keyword>
<proteinExistence type="inferred from homology"/>
<feature type="transmembrane region" description="Helical" evidence="5">
    <location>
        <begin position="76"/>
        <end position="99"/>
    </location>
</feature>
<dbReference type="InterPro" id="IPR018086">
    <property type="entry name" value="NADH_UbQ_OxRdtase_su1_CS"/>
</dbReference>
<keyword evidence="5" id="KW-0830">Ubiquinone</keyword>
<keyword evidence="5" id="KW-1278">Translocase</keyword>
<dbReference type="EMBL" id="MORL01000017">
    <property type="protein sequence ID" value="OIN56907.1"/>
    <property type="molecule type" value="Genomic_DNA"/>
</dbReference>
<feature type="transmembrane region" description="Helical" evidence="5">
    <location>
        <begin position="190"/>
        <end position="213"/>
    </location>
</feature>
<dbReference type="Pfam" id="PF00146">
    <property type="entry name" value="NADHdh"/>
    <property type="match status" value="1"/>
</dbReference>
<keyword evidence="8" id="KW-1185">Reference proteome</keyword>
<evidence type="ECO:0000256" key="6">
    <source>
        <dbReference type="RuleBase" id="RU000471"/>
    </source>
</evidence>
<keyword evidence="5 6" id="KW-0520">NAD</keyword>
<dbReference type="RefSeq" id="WP_071505437.1">
    <property type="nucleotide sequence ID" value="NZ_MORL01000017.1"/>
</dbReference>
<feature type="transmembrane region" description="Helical" evidence="5">
    <location>
        <begin position="119"/>
        <end position="141"/>
    </location>
</feature>
<feature type="transmembrane region" description="Helical" evidence="5">
    <location>
        <begin position="292"/>
        <end position="314"/>
    </location>
</feature>
<keyword evidence="4 5" id="KW-0472">Membrane</keyword>
<comment type="caution">
    <text evidence="7">The sequence shown here is derived from an EMBL/GenBank/DDBJ whole genome shotgun (WGS) entry which is preliminary data.</text>
</comment>
<name>A0A1S2VDQ0_9BACT</name>
<keyword evidence="5" id="KW-1003">Cell membrane</keyword>
<dbReference type="GO" id="GO:0016655">
    <property type="term" value="F:oxidoreductase activity, acting on NAD(P)H, quinone or similar compound as acceptor"/>
    <property type="evidence" value="ECO:0007669"/>
    <property type="project" value="UniProtKB-UniRule"/>
</dbReference>
<dbReference type="PANTHER" id="PTHR11432">
    <property type="entry name" value="NADH DEHYDROGENASE SUBUNIT 1"/>
    <property type="match status" value="1"/>
</dbReference>
<organism evidence="7 8">
    <name type="scientific">Arsenicibacter rosenii</name>
    <dbReference type="NCBI Taxonomy" id="1750698"/>
    <lineage>
        <taxon>Bacteria</taxon>
        <taxon>Pseudomonadati</taxon>
        <taxon>Bacteroidota</taxon>
        <taxon>Cytophagia</taxon>
        <taxon>Cytophagales</taxon>
        <taxon>Spirosomataceae</taxon>
        <taxon>Arsenicibacter</taxon>
    </lineage>
</organism>
<protein>
    <recommendedName>
        <fullName evidence="5">NADH-quinone oxidoreductase subunit H</fullName>
        <ecNumber evidence="5">7.1.1.-</ecNumber>
    </recommendedName>
    <alternativeName>
        <fullName evidence="5">NADH dehydrogenase I subunit H</fullName>
    </alternativeName>
    <alternativeName>
        <fullName evidence="5">NDH-1 subunit H</fullName>
    </alternativeName>
</protein>
<dbReference type="PANTHER" id="PTHR11432:SF3">
    <property type="entry name" value="NADH-UBIQUINONE OXIDOREDUCTASE CHAIN 1"/>
    <property type="match status" value="1"/>
</dbReference>
<dbReference type="GO" id="GO:0009060">
    <property type="term" value="P:aerobic respiration"/>
    <property type="evidence" value="ECO:0007669"/>
    <property type="project" value="TreeGrafter"/>
</dbReference>
<evidence type="ECO:0000256" key="5">
    <source>
        <dbReference type="HAMAP-Rule" id="MF_01350"/>
    </source>
</evidence>
<sequence length="387" mass="42639">MDLTIFIVKSIIILAVFGISLLIATYSTYVERKVAAFMQDRIGPDRAGPWGLLQPIADAGKMFFKEDFIPAQASKWLFILGPALAMLTALMSSAVIPFGDSIRFDNYDIPVQGIEINIGVLYIFGVVSLGVYGIMVGGWASNNKFSLLGAIRAASQNISYEVALGLSIIAILMMSGSLSVRAIVEQQAEAGFLGWNVFTQPLGFIIFLTCAFAECNRTPFDLPECETELVGGYHTEYSSMKLGFYLFAEYINMFVSSAFISSLYFGGYHYPFMEQISNALTNSLGAVTGHNVATAIGTAAFFGKIFFFIFFFMWVRWTVPRFRYDQLMNLGWKILIPLSVLNIIVSASGLLFNGMKYASWLIVIVATVLAIMSNSRAPKGQVSPQRS</sequence>
<dbReference type="EC" id="7.1.1.-" evidence="5"/>
<keyword evidence="5" id="KW-0874">Quinone</keyword>
<feature type="transmembrane region" description="Helical" evidence="5">
    <location>
        <begin position="358"/>
        <end position="377"/>
    </location>
</feature>
<dbReference type="GO" id="GO:0003954">
    <property type="term" value="F:NADH dehydrogenase activity"/>
    <property type="evidence" value="ECO:0007669"/>
    <property type="project" value="TreeGrafter"/>
</dbReference>
<feature type="transmembrane region" description="Helical" evidence="5">
    <location>
        <begin position="250"/>
        <end position="272"/>
    </location>
</feature>
<evidence type="ECO:0000313" key="8">
    <source>
        <dbReference type="Proteomes" id="UP000181790"/>
    </source>
</evidence>
<evidence type="ECO:0000256" key="2">
    <source>
        <dbReference type="ARBA" id="ARBA00022692"/>
    </source>
</evidence>
<evidence type="ECO:0000256" key="1">
    <source>
        <dbReference type="ARBA" id="ARBA00004141"/>
    </source>
</evidence>
<evidence type="ECO:0000313" key="7">
    <source>
        <dbReference type="EMBL" id="OIN56907.1"/>
    </source>
</evidence>
<comment type="subunit">
    <text evidence="5">NDH-1 is composed of 14 different subunits. Subunits NuoA, H, J, K, L, M, N constitute the membrane sector of the complex.</text>
</comment>
<dbReference type="NCBIfam" id="NF004741">
    <property type="entry name" value="PRK06076.1-2"/>
    <property type="match status" value="1"/>
</dbReference>
<accession>A0A1S2VDQ0</accession>
<comment type="function">
    <text evidence="5">NDH-1 shuttles electrons from NADH, via FMN and iron-sulfur (Fe-S) centers, to quinones in the respiratory chain. The immediate electron acceptor for the enzyme in this species is believed to be ubiquinone. Couples the redox reaction to proton translocation (for every two electrons transferred, four hydrogen ions are translocated across the cytoplasmic membrane), and thus conserves the redox energy in a proton gradient. This subunit may bind ubiquinone.</text>
</comment>
<keyword evidence="2 5" id="KW-0812">Transmembrane</keyword>
<comment type="catalytic activity">
    <reaction evidence="5">
        <text>a quinone + NADH + 5 H(+)(in) = a quinol + NAD(+) + 4 H(+)(out)</text>
        <dbReference type="Rhea" id="RHEA:57888"/>
        <dbReference type="ChEBI" id="CHEBI:15378"/>
        <dbReference type="ChEBI" id="CHEBI:24646"/>
        <dbReference type="ChEBI" id="CHEBI:57540"/>
        <dbReference type="ChEBI" id="CHEBI:57945"/>
        <dbReference type="ChEBI" id="CHEBI:132124"/>
    </reaction>
</comment>
<feature type="transmembrane region" description="Helical" evidence="5">
    <location>
        <begin position="6"/>
        <end position="29"/>
    </location>
</feature>
<dbReference type="Proteomes" id="UP000181790">
    <property type="component" value="Unassembled WGS sequence"/>
</dbReference>
<comment type="subcellular location">
    <subcellularLocation>
        <location evidence="5 6">Cell membrane</location>
        <topology evidence="5 6">Multi-pass membrane protein</topology>
    </subcellularLocation>
    <subcellularLocation>
        <location evidence="1">Membrane</location>
        <topology evidence="1">Multi-pass membrane protein</topology>
    </subcellularLocation>
</comment>
<reference evidence="7 8" key="1">
    <citation type="submission" date="2016-10" db="EMBL/GenBank/DDBJ databases">
        <title>Arsenicibacter rosenii gen. nov., sp. nov., an efficient arsenic-methylating bacterium isolated from an arsenic-contaminated paddy soil.</title>
        <authorList>
            <person name="Huang K."/>
        </authorList>
    </citation>
    <scope>NUCLEOTIDE SEQUENCE [LARGE SCALE GENOMIC DNA]</scope>
    <source>
        <strain evidence="7 8">SM-1</strain>
    </source>
</reference>
<dbReference type="InterPro" id="IPR001694">
    <property type="entry name" value="NADH_UbQ_OxRdtase_su1/FPO"/>
</dbReference>
<evidence type="ECO:0000256" key="4">
    <source>
        <dbReference type="ARBA" id="ARBA00023136"/>
    </source>
</evidence>
<dbReference type="AlphaFoldDB" id="A0A1S2VDQ0"/>
<comment type="similarity">
    <text evidence="5 6">Belongs to the complex I subunit 1 family.</text>
</comment>
<dbReference type="GO" id="GO:0005886">
    <property type="term" value="C:plasma membrane"/>
    <property type="evidence" value="ECO:0007669"/>
    <property type="project" value="UniProtKB-SubCell"/>
</dbReference>
<dbReference type="GO" id="GO:0048038">
    <property type="term" value="F:quinone binding"/>
    <property type="evidence" value="ECO:0007669"/>
    <property type="project" value="UniProtKB-KW"/>
</dbReference>
<dbReference type="OrthoDB" id="9803734at2"/>
<dbReference type="PROSITE" id="PS00668">
    <property type="entry name" value="COMPLEX1_ND1_2"/>
    <property type="match status" value="1"/>
</dbReference>
<gene>
    <name evidence="5" type="primary">nuoH</name>
    <name evidence="7" type="ORF">BLX24_22330</name>
</gene>
<evidence type="ECO:0000256" key="3">
    <source>
        <dbReference type="ARBA" id="ARBA00022989"/>
    </source>
</evidence>